<evidence type="ECO:0000256" key="9">
    <source>
        <dbReference type="ARBA" id="ARBA00022801"/>
    </source>
</evidence>
<dbReference type="EMBL" id="JAMPKX010000002">
    <property type="protein sequence ID" value="MEP0946258.1"/>
    <property type="molecule type" value="Genomic_DNA"/>
</dbReference>
<keyword evidence="16" id="KW-1185">Reference proteome</keyword>
<comment type="similarity">
    <text evidence="3">Belongs to the Nth/MutY family.</text>
</comment>
<dbReference type="EC" id="3.2.2.31" evidence="4"/>
<dbReference type="PRINTS" id="PR00502">
    <property type="entry name" value="NUDIXFAMILY"/>
</dbReference>
<dbReference type="Proteomes" id="UP001482513">
    <property type="component" value="Unassembled WGS sequence"/>
</dbReference>
<keyword evidence="12" id="KW-0234">DNA repair</keyword>
<dbReference type="InterPro" id="IPR029119">
    <property type="entry name" value="MutY_C"/>
</dbReference>
<reference evidence="15 16" key="1">
    <citation type="submission" date="2022-04" db="EMBL/GenBank/DDBJ databases">
        <title>Positive selection, recombination, and allopatry shape intraspecific diversity of widespread and dominant cyanobacteria.</title>
        <authorList>
            <person name="Wei J."/>
            <person name="Shu W."/>
            <person name="Hu C."/>
        </authorList>
    </citation>
    <scope>NUCLEOTIDE SEQUENCE [LARGE SCALE GENOMIC DNA]</scope>
    <source>
        <strain evidence="15 16">DQ-A4</strain>
    </source>
</reference>
<evidence type="ECO:0000259" key="14">
    <source>
        <dbReference type="PROSITE" id="PS51462"/>
    </source>
</evidence>
<dbReference type="Pfam" id="PF00730">
    <property type="entry name" value="HhH-GPD"/>
    <property type="match status" value="1"/>
</dbReference>
<dbReference type="NCBIfam" id="TIGR01084">
    <property type="entry name" value="mutY"/>
    <property type="match status" value="1"/>
</dbReference>
<dbReference type="NCBIfam" id="TIGR00586">
    <property type="entry name" value="mutt"/>
    <property type="match status" value="1"/>
</dbReference>
<keyword evidence="11" id="KW-0411">Iron-sulfur</keyword>
<keyword evidence="8" id="KW-0227">DNA damage</keyword>
<evidence type="ECO:0000256" key="8">
    <source>
        <dbReference type="ARBA" id="ARBA00022763"/>
    </source>
</evidence>
<evidence type="ECO:0000313" key="16">
    <source>
        <dbReference type="Proteomes" id="UP001482513"/>
    </source>
</evidence>
<evidence type="ECO:0000256" key="13">
    <source>
        <dbReference type="ARBA" id="ARBA00023295"/>
    </source>
</evidence>
<dbReference type="InterPro" id="IPR003561">
    <property type="entry name" value="Mutator_MutT"/>
</dbReference>
<organism evidence="15 16">
    <name type="scientific">Leptolyngbya subtilissima DQ-A4</name>
    <dbReference type="NCBI Taxonomy" id="2933933"/>
    <lineage>
        <taxon>Bacteria</taxon>
        <taxon>Bacillati</taxon>
        <taxon>Cyanobacteriota</taxon>
        <taxon>Cyanophyceae</taxon>
        <taxon>Leptolyngbyales</taxon>
        <taxon>Leptolyngbyaceae</taxon>
        <taxon>Leptolyngbya group</taxon>
        <taxon>Leptolyngbya</taxon>
    </lineage>
</organism>
<evidence type="ECO:0000256" key="6">
    <source>
        <dbReference type="ARBA" id="ARBA00022485"/>
    </source>
</evidence>
<dbReference type="Gene3D" id="3.90.79.10">
    <property type="entry name" value="Nucleoside Triphosphate Pyrophosphohydrolase"/>
    <property type="match status" value="1"/>
</dbReference>
<dbReference type="SMART" id="SM00525">
    <property type="entry name" value="FES"/>
    <property type="match status" value="1"/>
</dbReference>
<comment type="catalytic activity">
    <reaction evidence="1">
        <text>Hydrolyzes free adenine bases from 7,8-dihydro-8-oxoguanine:adenine mismatched double-stranded DNA, leaving an apurinic site.</text>
        <dbReference type="EC" id="3.2.2.31"/>
    </reaction>
</comment>
<dbReference type="InterPro" id="IPR023170">
    <property type="entry name" value="HhH_base_excis_C"/>
</dbReference>
<keyword evidence="9" id="KW-0378">Hydrolase</keyword>
<dbReference type="InterPro" id="IPR015797">
    <property type="entry name" value="NUDIX_hydrolase-like_dom_sf"/>
</dbReference>
<gene>
    <name evidence="15" type="primary">mutY</name>
    <name evidence="15" type="ORF">NC992_05190</name>
</gene>
<accession>A0ABV0K0G3</accession>
<dbReference type="SUPFAM" id="SSF48150">
    <property type="entry name" value="DNA-glycosylase"/>
    <property type="match status" value="1"/>
</dbReference>
<dbReference type="InterPro" id="IPR003265">
    <property type="entry name" value="HhH-GPD_domain"/>
</dbReference>
<dbReference type="InterPro" id="IPR020476">
    <property type="entry name" value="Nudix_hydrolase"/>
</dbReference>
<dbReference type="PROSITE" id="PS01155">
    <property type="entry name" value="ENDONUCLEASE_III_2"/>
    <property type="match status" value="1"/>
</dbReference>
<evidence type="ECO:0000256" key="10">
    <source>
        <dbReference type="ARBA" id="ARBA00023004"/>
    </source>
</evidence>
<dbReference type="InterPro" id="IPR044298">
    <property type="entry name" value="MIG/MutY"/>
</dbReference>
<keyword evidence="13" id="KW-0326">Glycosidase</keyword>
<dbReference type="InterPro" id="IPR011257">
    <property type="entry name" value="DNA_glycosylase"/>
</dbReference>
<dbReference type="InterPro" id="IPR000086">
    <property type="entry name" value="NUDIX_hydrolase_dom"/>
</dbReference>
<dbReference type="PANTHER" id="PTHR42944">
    <property type="entry name" value="ADENINE DNA GLYCOSYLASE"/>
    <property type="match status" value="1"/>
</dbReference>
<comment type="cofactor">
    <cofactor evidence="2">
        <name>[4Fe-4S] cluster</name>
        <dbReference type="ChEBI" id="CHEBI:49883"/>
    </cofactor>
</comment>
<dbReference type="SUPFAM" id="SSF55811">
    <property type="entry name" value="Nudix"/>
    <property type="match status" value="1"/>
</dbReference>
<dbReference type="InterPro" id="IPR003651">
    <property type="entry name" value="Endonuclease3_FeS-loop_motif"/>
</dbReference>
<dbReference type="PROSITE" id="PS51462">
    <property type="entry name" value="NUDIX"/>
    <property type="match status" value="1"/>
</dbReference>
<dbReference type="Gene3D" id="1.10.1670.10">
    <property type="entry name" value="Helix-hairpin-Helix base-excision DNA repair enzymes (C-terminal)"/>
    <property type="match status" value="1"/>
</dbReference>
<keyword evidence="10" id="KW-0408">Iron</keyword>
<evidence type="ECO:0000256" key="4">
    <source>
        <dbReference type="ARBA" id="ARBA00012045"/>
    </source>
</evidence>
<dbReference type="InterPro" id="IPR005760">
    <property type="entry name" value="A/G_AdeGlyc_MutY"/>
</dbReference>
<evidence type="ECO:0000256" key="11">
    <source>
        <dbReference type="ARBA" id="ARBA00023014"/>
    </source>
</evidence>
<dbReference type="InterPro" id="IPR004036">
    <property type="entry name" value="Endonuclease-III-like_CS2"/>
</dbReference>
<dbReference type="PROSITE" id="PS00893">
    <property type="entry name" value="NUDIX_BOX"/>
    <property type="match status" value="1"/>
</dbReference>
<dbReference type="CDD" id="cd03425">
    <property type="entry name" value="NUDIX_MutT_NudA_like"/>
    <property type="match status" value="1"/>
</dbReference>
<dbReference type="CDD" id="cd00056">
    <property type="entry name" value="ENDO3c"/>
    <property type="match status" value="1"/>
</dbReference>
<name>A0ABV0K0G3_9CYAN</name>
<comment type="caution">
    <text evidence="15">The sequence shown here is derived from an EMBL/GenBank/DDBJ whole genome shotgun (WGS) entry which is preliminary data.</text>
</comment>
<feature type="domain" description="Nudix hydrolase" evidence="14">
    <location>
        <begin position="220"/>
        <end position="347"/>
    </location>
</feature>
<evidence type="ECO:0000256" key="3">
    <source>
        <dbReference type="ARBA" id="ARBA00008343"/>
    </source>
</evidence>
<dbReference type="Pfam" id="PF14815">
    <property type="entry name" value="NUDIX_4"/>
    <property type="match status" value="1"/>
</dbReference>
<evidence type="ECO:0000256" key="2">
    <source>
        <dbReference type="ARBA" id="ARBA00001966"/>
    </source>
</evidence>
<dbReference type="Gene3D" id="1.10.340.30">
    <property type="entry name" value="Hypothetical protein, domain 2"/>
    <property type="match status" value="1"/>
</dbReference>
<keyword evidence="7" id="KW-0479">Metal-binding</keyword>
<proteinExistence type="inferred from homology"/>
<evidence type="ECO:0000256" key="7">
    <source>
        <dbReference type="ARBA" id="ARBA00022723"/>
    </source>
</evidence>
<evidence type="ECO:0000256" key="12">
    <source>
        <dbReference type="ARBA" id="ARBA00023204"/>
    </source>
</evidence>
<dbReference type="SMART" id="SM00478">
    <property type="entry name" value="ENDO3c"/>
    <property type="match status" value="1"/>
</dbReference>
<protein>
    <recommendedName>
        <fullName evidence="5">Adenine DNA glycosylase</fullName>
        <ecNumber evidence="4">3.2.2.31</ecNumber>
    </recommendedName>
</protein>
<dbReference type="InterPro" id="IPR020084">
    <property type="entry name" value="NUDIX_hydrolase_CS"/>
</dbReference>
<dbReference type="PANTHER" id="PTHR42944:SF1">
    <property type="entry name" value="ADENINE DNA GLYCOSYLASE"/>
    <property type="match status" value="1"/>
</dbReference>
<evidence type="ECO:0000313" key="15">
    <source>
        <dbReference type="EMBL" id="MEP0946258.1"/>
    </source>
</evidence>
<evidence type="ECO:0000256" key="5">
    <source>
        <dbReference type="ARBA" id="ARBA00022023"/>
    </source>
</evidence>
<evidence type="ECO:0000256" key="1">
    <source>
        <dbReference type="ARBA" id="ARBA00000843"/>
    </source>
</evidence>
<keyword evidence="6" id="KW-0004">4Fe-4S</keyword>
<sequence length="364" mass="40780">MRAELLAWYGDCGRTLPWRNIDNSYAIWISEIMLQQTQVKTVLPYYQRWLEQFPTVEALAAADQQTVLKAWEGLGYYARARNLHQAAQRIVAEHNGEIPKDFDTITTLPGIGKTTAGGILSSAFNLPHAILDGNVKRVLARLVALPVPPARALKDLWQLSEILLDPTNPRDFNQALMDLGATLCTRRNPQCDRCPCQAHCQAYNRNIQSELPMSETKGPLPHKQIGVAVIWNEQDQILIDRRKQEGLLGGLWEFPGGKIEPGETIEDCIAREIQEELGIEIAVGDRLCTVTHAYSHFKVTLNVHHCTHLSGEPQPIECDEVRWVTLDTIEEYPFPKANIHIINALRAYAAGQTPVDVVETAPST</sequence>